<dbReference type="InterPro" id="IPR053204">
    <property type="entry name" value="Oxopyrrolidines_Biosynth-assoc"/>
</dbReference>
<dbReference type="OrthoDB" id="5403091at2759"/>
<sequence>MTDDSSAVGELTREEKRKEYERDPVKASSVRKNLRQDLLRISQQFFDGEDDFEEGVRDVWDELIHTACILPPDSAEIDRLATLVLEIRELGPLVRKGGDGNEQLGVMPNRQRFWSDLPYLFDELCESWAADASVSALEERASLPDSGYESPIAARRARLAALTAKLCAVGVLPDALSSFALWLFKDALETEGADEARLLPACFEFLSNAHLMLAKLCAANHEPPATEKREVRPGPLAVRAGVDKPAFSIQRWLFWRRRFGELYVADEPGVAKLSRQCFEVMVDTGLALGIDIAGEKKYLERVFEALDKEVEALDAEVCVSADSIRIDPAWAED</sequence>
<reference evidence="2 3" key="2">
    <citation type="journal article" date="2017" name="Sci. Rep.">
        <title>Ant-infecting Ophiocordyceps genomes reveal a high diversity of potential behavioral manipulation genes and a possible major role for enterotoxins.</title>
        <authorList>
            <person name="de Bekker C."/>
            <person name="Ohm R.A."/>
            <person name="Evans H.C."/>
            <person name="Brachmann A."/>
            <person name="Hughes D.P."/>
        </authorList>
    </citation>
    <scope>NUCLEOTIDE SEQUENCE [LARGE SCALE GENOMIC DNA]</scope>
    <source>
        <strain evidence="2 3">SC16a</strain>
    </source>
</reference>
<dbReference type="AlphaFoldDB" id="A0A2A9PKT0"/>
<dbReference type="InterPro" id="IPR022085">
    <property type="entry name" value="OpdG"/>
</dbReference>
<accession>A0A2A9PKT0</accession>
<feature type="compositionally biased region" description="Basic and acidic residues" evidence="1">
    <location>
        <begin position="11"/>
        <end position="25"/>
    </location>
</feature>
<dbReference type="PANTHER" id="PTHR38797">
    <property type="entry name" value="NUCLEAR PORE COMPLEX PROTEIN NUP85-RELATED"/>
    <property type="match status" value="1"/>
</dbReference>
<evidence type="ECO:0000313" key="2">
    <source>
        <dbReference type="EMBL" id="PFH61512.1"/>
    </source>
</evidence>
<evidence type="ECO:0000313" key="3">
    <source>
        <dbReference type="Proteomes" id="UP000037136"/>
    </source>
</evidence>
<protein>
    <submittedName>
        <fullName evidence="2">Uncharacterized protein</fullName>
    </submittedName>
</protein>
<dbReference type="Proteomes" id="UP000037136">
    <property type="component" value="Unassembled WGS sequence"/>
</dbReference>
<evidence type="ECO:0000256" key="1">
    <source>
        <dbReference type="SAM" id="MobiDB-lite"/>
    </source>
</evidence>
<dbReference type="EMBL" id="LAZP02000068">
    <property type="protein sequence ID" value="PFH61512.1"/>
    <property type="molecule type" value="Genomic_DNA"/>
</dbReference>
<feature type="region of interest" description="Disordered" evidence="1">
    <location>
        <begin position="1"/>
        <end position="26"/>
    </location>
</feature>
<keyword evidence="3" id="KW-1185">Reference proteome</keyword>
<gene>
    <name evidence="2" type="ORF">XA68_17169</name>
</gene>
<organism evidence="2 3">
    <name type="scientific">Ophiocordyceps unilateralis</name>
    <name type="common">Zombie-ant fungus</name>
    <name type="synonym">Torrubia unilateralis</name>
    <dbReference type="NCBI Taxonomy" id="268505"/>
    <lineage>
        <taxon>Eukaryota</taxon>
        <taxon>Fungi</taxon>
        <taxon>Dikarya</taxon>
        <taxon>Ascomycota</taxon>
        <taxon>Pezizomycotina</taxon>
        <taxon>Sordariomycetes</taxon>
        <taxon>Hypocreomycetidae</taxon>
        <taxon>Hypocreales</taxon>
        <taxon>Ophiocordycipitaceae</taxon>
        <taxon>Ophiocordyceps</taxon>
    </lineage>
</organism>
<dbReference type="STRING" id="268505.A0A2A9PKT0"/>
<comment type="caution">
    <text evidence="2">The sequence shown here is derived from an EMBL/GenBank/DDBJ whole genome shotgun (WGS) entry which is preliminary data.</text>
</comment>
<dbReference type="Pfam" id="PF12311">
    <property type="entry name" value="DUF3632"/>
    <property type="match status" value="1"/>
</dbReference>
<name>A0A2A9PKT0_OPHUN</name>
<proteinExistence type="predicted"/>
<reference evidence="2 3" key="1">
    <citation type="journal article" date="2015" name="BMC Genomics">
        <title>Gene expression during zombie ant biting behavior reflects the complexity underlying fungal parasitic behavioral manipulation.</title>
        <authorList>
            <person name="de Bekker C."/>
            <person name="Ohm R.A."/>
            <person name="Loreto R.G."/>
            <person name="Sebastian A."/>
            <person name="Albert I."/>
            <person name="Merrow M."/>
            <person name="Brachmann A."/>
            <person name="Hughes D.P."/>
        </authorList>
    </citation>
    <scope>NUCLEOTIDE SEQUENCE [LARGE SCALE GENOMIC DNA]</scope>
    <source>
        <strain evidence="2 3">SC16a</strain>
    </source>
</reference>